<dbReference type="InterPro" id="IPR000073">
    <property type="entry name" value="AB_hydrolase_1"/>
</dbReference>
<name>A0A6J6NU20_9ZZZZ</name>
<dbReference type="Gene3D" id="3.40.50.1820">
    <property type="entry name" value="alpha/beta hydrolase"/>
    <property type="match status" value="1"/>
</dbReference>
<dbReference type="InterPro" id="IPR029058">
    <property type="entry name" value="AB_hydrolase_fold"/>
</dbReference>
<reference evidence="3" key="1">
    <citation type="submission" date="2020-05" db="EMBL/GenBank/DDBJ databases">
        <authorList>
            <person name="Chiriac C."/>
            <person name="Salcher M."/>
            <person name="Ghai R."/>
            <person name="Kavagutti S V."/>
        </authorList>
    </citation>
    <scope>NUCLEOTIDE SEQUENCE</scope>
</reference>
<gene>
    <name evidence="3" type="ORF">UFOPK2579_00312</name>
</gene>
<dbReference type="AlphaFoldDB" id="A0A6J6NU20"/>
<dbReference type="PRINTS" id="PR00111">
    <property type="entry name" value="ABHYDROLASE"/>
</dbReference>
<evidence type="ECO:0000259" key="1">
    <source>
        <dbReference type="Pfam" id="PF00561"/>
    </source>
</evidence>
<dbReference type="Pfam" id="PF08386">
    <property type="entry name" value="Abhydrolase_4"/>
    <property type="match status" value="1"/>
</dbReference>
<evidence type="ECO:0000259" key="2">
    <source>
        <dbReference type="Pfam" id="PF08386"/>
    </source>
</evidence>
<dbReference type="Pfam" id="PF00561">
    <property type="entry name" value="Abhydrolase_1"/>
    <property type="match status" value="1"/>
</dbReference>
<dbReference type="InterPro" id="IPR050471">
    <property type="entry name" value="AB_hydrolase"/>
</dbReference>
<accession>A0A6J6NU20</accession>
<protein>
    <submittedName>
        <fullName evidence="3">Unannotated protein</fullName>
    </submittedName>
</protein>
<dbReference type="PANTHER" id="PTHR43433:SF5">
    <property type="entry name" value="AB HYDROLASE-1 DOMAIN-CONTAINING PROTEIN"/>
    <property type="match status" value="1"/>
</dbReference>
<feature type="domain" description="AB hydrolase-1" evidence="1">
    <location>
        <begin position="21"/>
        <end position="117"/>
    </location>
</feature>
<evidence type="ECO:0000313" key="3">
    <source>
        <dbReference type="EMBL" id="CAB4689472.1"/>
    </source>
</evidence>
<dbReference type="PANTHER" id="PTHR43433">
    <property type="entry name" value="HYDROLASE, ALPHA/BETA FOLD FAMILY PROTEIN"/>
    <property type="match status" value="1"/>
</dbReference>
<organism evidence="3">
    <name type="scientific">freshwater metagenome</name>
    <dbReference type="NCBI Taxonomy" id="449393"/>
    <lineage>
        <taxon>unclassified sequences</taxon>
        <taxon>metagenomes</taxon>
        <taxon>ecological metagenomes</taxon>
    </lineage>
</organism>
<sequence>MPLLDRPGATIHWEEQGSGTPLLLIMGTRMSSAMWYPVLPHLAAHHRVITLDNRGAGKSSPSSDFTIADMVEDCVAVLDAAGVDRAHVYGVSLGGGLTLELGMTHPDRVRSLVLGCVGAKTEVSPPAGRPNPLLKLVPKKLLFRLIAPAFYGPACDPTARAIDMDILRQDPYDPETVAQQSRATQAYATSWERVEAVSAPTLVLHGDRDTAVPVEGGRQLAARIPGARIVEYPGAGHNYLVGRGEQTAQHVLDFLAEVDAGVAS</sequence>
<dbReference type="InterPro" id="IPR013595">
    <property type="entry name" value="Pept_S33_TAP-like_C"/>
</dbReference>
<feature type="domain" description="Peptidase S33 tripeptidyl aminopeptidase-like C-terminal" evidence="2">
    <location>
        <begin position="193"/>
        <end position="256"/>
    </location>
</feature>
<dbReference type="SUPFAM" id="SSF53474">
    <property type="entry name" value="alpha/beta-Hydrolases"/>
    <property type="match status" value="1"/>
</dbReference>
<proteinExistence type="predicted"/>
<dbReference type="EMBL" id="CAEZXR010000022">
    <property type="protein sequence ID" value="CAB4689472.1"/>
    <property type="molecule type" value="Genomic_DNA"/>
</dbReference>